<organism evidence="1 2">
    <name type="scientific">Armillaria ostoyae</name>
    <name type="common">Armillaria root rot fungus</name>
    <dbReference type="NCBI Taxonomy" id="47428"/>
    <lineage>
        <taxon>Eukaryota</taxon>
        <taxon>Fungi</taxon>
        <taxon>Dikarya</taxon>
        <taxon>Basidiomycota</taxon>
        <taxon>Agaricomycotina</taxon>
        <taxon>Agaricomycetes</taxon>
        <taxon>Agaricomycetidae</taxon>
        <taxon>Agaricales</taxon>
        <taxon>Marasmiineae</taxon>
        <taxon>Physalacriaceae</taxon>
        <taxon>Armillaria</taxon>
    </lineage>
</organism>
<reference evidence="2" key="1">
    <citation type="journal article" date="2017" name="Nat. Ecol. Evol.">
        <title>Genome expansion and lineage-specific genetic innovations in the forest pathogenic fungi Armillaria.</title>
        <authorList>
            <person name="Sipos G."/>
            <person name="Prasanna A.N."/>
            <person name="Walter M.C."/>
            <person name="O'Connor E."/>
            <person name="Balint B."/>
            <person name="Krizsan K."/>
            <person name="Kiss B."/>
            <person name="Hess J."/>
            <person name="Varga T."/>
            <person name="Slot J."/>
            <person name="Riley R."/>
            <person name="Boka B."/>
            <person name="Rigling D."/>
            <person name="Barry K."/>
            <person name="Lee J."/>
            <person name="Mihaltcheva S."/>
            <person name="LaButti K."/>
            <person name="Lipzen A."/>
            <person name="Waldron R."/>
            <person name="Moloney N.M."/>
            <person name="Sperisen C."/>
            <person name="Kredics L."/>
            <person name="Vagvoelgyi C."/>
            <person name="Patrignani A."/>
            <person name="Fitzpatrick D."/>
            <person name="Nagy I."/>
            <person name="Doyle S."/>
            <person name="Anderson J.B."/>
            <person name="Grigoriev I.V."/>
            <person name="Gueldener U."/>
            <person name="Muensterkoetter M."/>
            <person name="Nagy L.G."/>
        </authorList>
    </citation>
    <scope>NUCLEOTIDE SEQUENCE [LARGE SCALE GENOMIC DNA]</scope>
    <source>
        <strain evidence="2">C18/9</strain>
    </source>
</reference>
<name>A0A284S386_ARMOS</name>
<evidence type="ECO:0000313" key="1">
    <source>
        <dbReference type="EMBL" id="SJL15483.1"/>
    </source>
</evidence>
<dbReference type="Proteomes" id="UP000219338">
    <property type="component" value="Unassembled WGS sequence"/>
</dbReference>
<proteinExistence type="predicted"/>
<sequence length="114" mass="12907">MLFNEAFTPSQRWLMTLFLQVFADGAVVRQKLNGVPLCLNLPTATKDPRSCILNVAAPPILSCISIRHIEHPKSMHQLKALFRKTELERAQELCCDYLPFHNTATIEFEILIGA</sequence>
<gene>
    <name evidence="1" type="ORF">ARMOST_18981</name>
</gene>
<protein>
    <submittedName>
        <fullName evidence="1">Uncharacterized protein</fullName>
    </submittedName>
</protein>
<accession>A0A284S386</accession>
<evidence type="ECO:0000313" key="2">
    <source>
        <dbReference type="Proteomes" id="UP000219338"/>
    </source>
</evidence>
<dbReference type="AlphaFoldDB" id="A0A284S386"/>
<dbReference type="EMBL" id="FUEG01000029">
    <property type="protein sequence ID" value="SJL15483.1"/>
    <property type="molecule type" value="Genomic_DNA"/>
</dbReference>
<keyword evidence="2" id="KW-1185">Reference proteome</keyword>